<evidence type="ECO:0000256" key="3">
    <source>
        <dbReference type="ARBA" id="ARBA00022475"/>
    </source>
</evidence>
<evidence type="ECO:0000256" key="2">
    <source>
        <dbReference type="ARBA" id="ARBA00022448"/>
    </source>
</evidence>
<evidence type="ECO:0000313" key="8">
    <source>
        <dbReference type="EMBL" id="MPM78913.1"/>
    </source>
</evidence>
<dbReference type="GO" id="GO:0005886">
    <property type="term" value="C:plasma membrane"/>
    <property type="evidence" value="ECO:0007669"/>
    <property type="project" value="UniProtKB-SubCell"/>
</dbReference>
<evidence type="ECO:0000256" key="5">
    <source>
        <dbReference type="ARBA" id="ARBA00022989"/>
    </source>
</evidence>
<keyword evidence="5 7" id="KW-1133">Transmembrane helix</keyword>
<feature type="transmembrane region" description="Helical" evidence="7">
    <location>
        <begin position="37"/>
        <end position="58"/>
    </location>
</feature>
<keyword evidence="2" id="KW-0813">Transport</keyword>
<dbReference type="InterPro" id="IPR052031">
    <property type="entry name" value="Membrane_Transporter-Flippase"/>
</dbReference>
<sequence length="101" mass="11368">MAEAGRHYMFAIMPPYVTFGVMYILNGAMRGAGDSVVPMLTTIFSMIVLRVPAVYYLANHFGPERMFQGFGIGWVGGFIFCVLYYLSGRWKRRGSLAEENP</sequence>
<evidence type="ECO:0000256" key="7">
    <source>
        <dbReference type="SAM" id="Phobius"/>
    </source>
</evidence>
<dbReference type="PANTHER" id="PTHR43549:SF3">
    <property type="entry name" value="MULTIDRUG RESISTANCE PROTEIN YPNP-RELATED"/>
    <property type="match status" value="1"/>
</dbReference>
<gene>
    <name evidence="8" type="ORF">SDC9_125928</name>
</gene>
<dbReference type="EMBL" id="VSSQ01028988">
    <property type="protein sequence ID" value="MPM78913.1"/>
    <property type="molecule type" value="Genomic_DNA"/>
</dbReference>
<comment type="subcellular location">
    <subcellularLocation>
        <location evidence="1">Cell membrane</location>
        <topology evidence="1">Multi-pass membrane protein</topology>
    </subcellularLocation>
</comment>
<comment type="caution">
    <text evidence="8">The sequence shown here is derived from an EMBL/GenBank/DDBJ whole genome shotgun (WGS) entry which is preliminary data.</text>
</comment>
<feature type="transmembrane region" description="Helical" evidence="7">
    <location>
        <begin position="70"/>
        <end position="86"/>
    </location>
</feature>
<feature type="transmembrane region" description="Helical" evidence="7">
    <location>
        <begin position="6"/>
        <end position="25"/>
    </location>
</feature>
<dbReference type="AlphaFoldDB" id="A0A645CPR5"/>
<proteinExistence type="predicted"/>
<keyword evidence="3" id="KW-1003">Cell membrane</keyword>
<dbReference type="PANTHER" id="PTHR43549">
    <property type="entry name" value="MULTIDRUG RESISTANCE PROTEIN YPNP-RELATED"/>
    <property type="match status" value="1"/>
</dbReference>
<organism evidence="8">
    <name type="scientific">bioreactor metagenome</name>
    <dbReference type="NCBI Taxonomy" id="1076179"/>
    <lineage>
        <taxon>unclassified sequences</taxon>
        <taxon>metagenomes</taxon>
        <taxon>ecological metagenomes</taxon>
    </lineage>
</organism>
<reference evidence="8" key="1">
    <citation type="submission" date="2019-08" db="EMBL/GenBank/DDBJ databases">
        <authorList>
            <person name="Kucharzyk K."/>
            <person name="Murdoch R.W."/>
            <person name="Higgins S."/>
            <person name="Loffler F."/>
        </authorList>
    </citation>
    <scope>NUCLEOTIDE SEQUENCE</scope>
</reference>
<evidence type="ECO:0000256" key="6">
    <source>
        <dbReference type="ARBA" id="ARBA00023136"/>
    </source>
</evidence>
<evidence type="ECO:0008006" key="9">
    <source>
        <dbReference type="Google" id="ProtNLM"/>
    </source>
</evidence>
<accession>A0A645CPR5</accession>
<keyword evidence="6 7" id="KW-0472">Membrane</keyword>
<name>A0A645CPR5_9ZZZZ</name>
<evidence type="ECO:0000256" key="4">
    <source>
        <dbReference type="ARBA" id="ARBA00022692"/>
    </source>
</evidence>
<protein>
    <recommendedName>
        <fullName evidence="9">Multidrug export protein MepA</fullName>
    </recommendedName>
</protein>
<evidence type="ECO:0000256" key="1">
    <source>
        <dbReference type="ARBA" id="ARBA00004651"/>
    </source>
</evidence>
<keyword evidence="4 7" id="KW-0812">Transmembrane</keyword>